<accession>A0ABR8ND85</accession>
<evidence type="ECO:0000313" key="1">
    <source>
        <dbReference type="EMBL" id="MBD3926097.1"/>
    </source>
</evidence>
<dbReference type="RefSeq" id="WP_191195935.1">
    <property type="nucleotide sequence ID" value="NZ_JACXYZ010000002.1"/>
</dbReference>
<name>A0ABR8ND85_9ACTN</name>
<keyword evidence="2" id="KW-1185">Reference proteome</keyword>
<gene>
    <name evidence="1" type="ORF">IEZ26_15845</name>
</gene>
<dbReference type="EMBL" id="JACXYZ010000002">
    <property type="protein sequence ID" value="MBD3926097.1"/>
    <property type="molecule type" value="Genomic_DNA"/>
</dbReference>
<sequence>METPRHLLTPALRQVALALATARDAGADHAGLVQLLSSRSTSGVPDDLIEDILLAAGQLLAGVDPDLPMLVSVWGRYQPELIAVQIAITLEFVI</sequence>
<organism evidence="1 2">
    <name type="scientific">Nocardioides cavernae</name>
    <dbReference type="NCBI Taxonomy" id="1921566"/>
    <lineage>
        <taxon>Bacteria</taxon>
        <taxon>Bacillati</taxon>
        <taxon>Actinomycetota</taxon>
        <taxon>Actinomycetes</taxon>
        <taxon>Propionibacteriales</taxon>
        <taxon>Nocardioidaceae</taxon>
        <taxon>Nocardioides</taxon>
    </lineage>
</organism>
<proteinExistence type="predicted"/>
<dbReference type="Proteomes" id="UP000618818">
    <property type="component" value="Unassembled WGS sequence"/>
</dbReference>
<protein>
    <submittedName>
        <fullName evidence="1">Uncharacterized protein</fullName>
    </submittedName>
</protein>
<reference evidence="1 2" key="1">
    <citation type="submission" date="2020-09" db="EMBL/GenBank/DDBJ databases">
        <title>novel species in genus Nocardioides.</title>
        <authorList>
            <person name="Zhang G."/>
        </authorList>
    </citation>
    <scope>NUCLEOTIDE SEQUENCE [LARGE SCALE GENOMIC DNA]</scope>
    <source>
        <strain evidence="1 2">KCTC 39551</strain>
    </source>
</reference>
<evidence type="ECO:0000313" key="2">
    <source>
        <dbReference type="Proteomes" id="UP000618818"/>
    </source>
</evidence>
<comment type="caution">
    <text evidence="1">The sequence shown here is derived from an EMBL/GenBank/DDBJ whole genome shotgun (WGS) entry which is preliminary data.</text>
</comment>